<evidence type="ECO:0008006" key="3">
    <source>
        <dbReference type="Google" id="ProtNLM"/>
    </source>
</evidence>
<organism evidence="1 2">
    <name type="scientific">Stanieria cyanosphaera (strain ATCC 29371 / PCC 7437)</name>
    <dbReference type="NCBI Taxonomy" id="111780"/>
    <lineage>
        <taxon>Bacteria</taxon>
        <taxon>Bacillati</taxon>
        <taxon>Cyanobacteriota</taxon>
        <taxon>Cyanophyceae</taxon>
        <taxon>Pleurocapsales</taxon>
        <taxon>Dermocarpellaceae</taxon>
        <taxon>Stanieria</taxon>
    </lineage>
</organism>
<evidence type="ECO:0000313" key="2">
    <source>
        <dbReference type="Proteomes" id="UP000010473"/>
    </source>
</evidence>
<dbReference type="EMBL" id="CP003653">
    <property type="protein sequence ID" value="AFZ34358.1"/>
    <property type="molecule type" value="Genomic_DNA"/>
</dbReference>
<dbReference type="InterPro" id="IPR039498">
    <property type="entry name" value="NTP_transf_5"/>
</dbReference>
<gene>
    <name evidence="1" type="ordered locus">Sta7437_0767</name>
</gene>
<dbReference type="AlphaFoldDB" id="K9XPA1"/>
<evidence type="ECO:0000313" key="1">
    <source>
        <dbReference type="EMBL" id="AFZ34358.1"/>
    </source>
</evidence>
<sequence length="409" mass="47805">MTTTLTKKDINSPLIVNQPEIELLLCCARSQVDEQTKVKIKNLVNQDLNWELLLEIGERHGLIPLLFYNLNKLCPQAIPSNIFSSLEQYFQAHVRRNLLLTAELLKILDIFKNNNIQAIPFKGPTLANYAYKNLTLRQFCDLDLLVRERDVPKIINLLTSLGYELPSPIAEIEQKPYLQYKNFLESKEIQRKYDFIHSQKQIAIDLQWSITEKRLNDFFKLDLEYLINNSQLTSLGGAKVAQFSLEDLLLYLCFHGSKHCWSELKWVCDVAELINNNPEIDWQKVEAQAQKIDCEKILELGLWLAYDLLQANIPKSIIASLEKNLRVQWLAQQSYRSIFERPPEELNKYIFISSLKSNISTQLVYFLTMLTTPTAKEWNYLKLPKSLAFLYSLVRPYRLFVEYFNSKKI</sequence>
<dbReference type="Proteomes" id="UP000010473">
    <property type="component" value="Chromosome"/>
</dbReference>
<dbReference type="OrthoDB" id="5366220at2"/>
<name>K9XPA1_STAC7</name>
<dbReference type="HOGENOM" id="CLU_036186_0_0_3"/>
<keyword evidence="2" id="KW-1185">Reference proteome</keyword>
<accession>K9XPA1</accession>
<dbReference type="KEGG" id="scs:Sta7437_0767"/>
<dbReference type="eggNOG" id="COG1216">
    <property type="taxonomic scope" value="Bacteria"/>
</dbReference>
<dbReference type="Gene3D" id="3.30.460.40">
    <property type="match status" value="1"/>
</dbReference>
<dbReference type="STRING" id="111780.Sta7437_0767"/>
<proteinExistence type="predicted"/>
<dbReference type="Pfam" id="PF14907">
    <property type="entry name" value="NTP_transf_5"/>
    <property type="match status" value="1"/>
</dbReference>
<protein>
    <recommendedName>
        <fullName evidence="3">Nucleotidyltransferase family protein</fullName>
    </recommendedName>
</protein>
<dbReference type="RefSeq" id="WP_015192031.1">
    <property type="nucleotide sequence ID" value="NC_019748.1"/>
</dbReference>
<reference evidence="2" key="1">
    <citation type="journal article" date="2013" name="Proc. Natl. Acad. Sci. U.S.A.">
        <title>Improving the coverage of the cyanobacterial phylum using diversity-driven genome sequencing.</title>
        <authorList>
            <person name="Shih P.M."/>
            <person name="Wu D."/>
            <person name="Latifi A."/>
            <person name="Axen S.D."/>
            <person name="Fewer D.P."/>
            <person name="Talla E."/>
            <person name="Calteau A."/>
            <person name="Cai F."/>
            <person name="Tandeau de Marsac N."/>
            <person name="Rippka R."/>
            <person name="Herdman M."/>
            <person name="Sivonen K."/>
            <person name="Coursin T."/>
            <person name="Laurent T."/>
            <person name="Goodwin L."/>
            <person name="Nolan M."/>
            <person name="Davenport K.W."/>
            <person name="Han C.S."/>
            <person name="Rubin E.M."/>
            <person name="Eisen J.A."/>
            <person name="Woyke T."/>
            <person name="Gugger M."/>
            <person name="Kerfeld C.A."/>
        </authorList>
    </citation>
    <scope>NUCLEOTIDE SEQUENCE [LARGE SCALE GENOMIC DNA]</scope>
    <source>
        <strain evidence="2">ATCC 29371 / PCC 7437</strain>
    </source>
</reference>